<evidence type="ECO:0000313" key="1">
    <source>
        <dbReference type="EMBL" id="KPX42697.1"/>
    </source>
</evidence>
<proteinExistence type="predicted"/>
<dbReference type="PATRIC" id="fig|251654.3.peg.4264"/>
<dbReference type="EMBL" id="LJQM01000189">
    <property type="protein sequence ID" value="KPX42697.1"/>
    <property type="molecule type" value="Genomic_DNA"/>
</dbReference>
<reference evidence="1 2" key="1">
    <citation type="submission" date="2015-09" db="EMBL/GenBank/DDBJ databases">
        <title>Genome announcement of multiple Pseudomonas syringae strains.</title>
        <authorList>
            <person name="Thakur S."/>
            <person name="Wang P.W."/>
            <person name="Gong Y."/>
            <person name="Weir B.S."/>
            <person name="Guttman D.S."/>
        </authorList>
    </citation>
    <scope>NUCLEOTIDE SEQUENCE [LARGE SCALE GENOMIC DNA]</scope>
    <source>
        <strain evidence="1 2">ICMP4531</strain>
    </source>
</reference>
<evidence type="ECO:0000313" key="2">
    <source>
        <dbReference type="Proteomes" id="UP000050557"/>
    </source>
</evidence>
<organism evidence="1 2">
    <name type="scientific">Pseudomonas syringae pv. helianthi</name>
    <dbReference type="NCBI Taxonomy" id="251654"/>
    <lineage>
        <taxon>Bacteria</taxon>
        <taxon>Pseudomonadati</taxon>
        <taxon>Pseudomonadota</taxon>
        <taxon>Gammaproteobacteria</taxon>
        <taxon>Pseudomonadales</taxon>
        <taxon>Pseudomonadaceae</taxon>
        <taxon>Pseudomonas</taxon>
    </lineage>
</organism>
<accession>A0A0P9R5U3</accession>
<name>A0A0P9R5U3_9PSED</name>
<dbReference type="Proteomes" id="UP000050557">
    <property type="component" value="Unassembled WGS sequence"/>
</dbReference>
<sequence length="94" mass="10376">MTDNNTLIAGAELKVEALQGVASGFMLDPLEQAIESTVRMMRDELQHMKDTRAKQFSPLSERLGAHLDALLTLQIQRVSGDQARAGQVAFHKVE</sequence>
<dbReference type="RefSeq" id="WP_054987317.1">
    <property type="nucleotide sequence ID" value="NZ_CP092918.1"/>
</dbReference>
<comment type="caution">
    <text evidence="1">The sequence shown here is derived from an EMBL/GenBank/DDBJ whole genome shotgun (WGS) entry which is preliminary data.</text>
</comment>
<gene>
    <name evidence="1" type="ORF">ALO68_03197</name>
</gene>
<dbReference type="AlphaFoldDB" id="A0A0P9R5U3"/>
<protein>
    <submittedName>
        <fullName evidence="1">Uncharacterized protein</fullName>
    </submittedName>
</protein>